<dbReference type="InterPro" id="IPR032675">
    <property type="entry name" value="LRR_dom_sf"/>
</dbReference>
<protein>
    <submittedName>
        <fullName evidence="4">Uncharacterized protein</fullName>
    </submittedName>
</protein>
<keyword evidence="1" id="KW-0433">Leucine-rich repeat</keyword>
<dbReference type="PANTHER" id="PTHR24373">
    <property type="entry name" value="SLIT RELATED LEUCINE-RICH REPEAT NEURONAL PROTEIN"/>
    <property type="match status" value="1"/>
</dbReference>
<accession>A0AAD7ZCS1</accession>
<dbReference type="Gene3D" id="3.80.10.10">
    <property type="entry name" value="Ribonuclease Inhibitor"/>
    <property type="match status" value="2"/>
</dbReference>
<comment type="caution">
    <text evidence="4">The sequence shown here is derived from an EMBL/GenBank/DDBJ whole genome shotgun (WGS) entry which is preliminary data.</text>
</comment>
<dbReference type="AlphaFoldDB" id="A0AAD7ZCS1"/>
<reference evidence="4" key="1">
    <citation type="journal article" date="2023" name="IScience">
        <title>Live-bearing cockroach genome reveals convergent evolutionary mechanisms linked to viviparity in insects and beyond.</title>
        <authorList>
            <person name="Fouks B."/>
            <person name="Harrison M.C."/>
            <person name="Mikhailova A.A."/>
            <person name="Marchal E."/>
            <person name="English S."/>
            <person name="Carruthers M."/>
            <person name="Jennings E.C."/>
            <person name="Chiamaka E.L."/>
            <person name="Frigard R.A."/>
            <person name="Pippel M."/>
            <person name="Attardo G.M."/>
            <person name="Benoit J.B."/>
            <person name="Bornberg-Bauer E."/>
            <person name="Tobe S.S."/>
        </authorList>
    </citation>
    <scope>NUCLEOTIDE SEQUENCE</scope>
    <source>
        <strain evidence="4">Stay&amp;Tobe</strain>
    </source>
</reference>
<evidence type="ECO:0000256" key="2">
    <source>
        <dbReference type="ARBA" id="ARBA00022729"/>
    </source>
</evidence>
<dbReference type="GO" id="GO:0005615">
    <property type="term" value="C:extracellular space"/>
    <property type="evidence" value="ECO:0007669"/>
    <property type="project" value="TreeGrafter"/>
</dbReference>
<dbReference type="Pfam" id="PF13855">
    <property type="entry name" value="LRR_8"/>
    <property type="match status" value="2"/>
</dbReference>
<evidence type="ECO:0000313" key="4">
    <source>
        <dbReference type="EMBL" id="KAJ9578300.1"/>
    </source>
</evidence>
<name>A0AAD7ZCS1_DIPPU</name>
<dbReference type="InterPro" id="IPR001611">
    <property type="entry name" value="Leu-rich_rpt"/>
</dbReference>
<dbReference type="SMART" id="SM00369">
    <property type="entry name" value="LRR_TYP"/>
    <property type="match status" value="5"/>
</dbReference>
<evidence type="ECO:0000256" key="1">
    <source>
        <dbReference type="ARBA" id="ARBA00022614"/>
    </source>
</evidence>
<dbReference type="Proteomes" id="UP001233999">
    <property type="component" value="Unassembled WGS sequence"/>
</dbReference>
<reference evidence="4" key="2">
    <citation type="submission" date="2023-05" db="EMBL/GenBank/DDBJ databases">
        <authorList>
            <person name="Fouks B."/>
        </authorList>
    </citation>
    <scope>NUCLEOTIDE SEQUENCE</scope>
    <source>
        <strain evidence="4">Stay&amp;Tobe</strain>
        <tissue evidence="4">Testes</tissue>
    </source>
</reference>
<evidence type="ECO:0000313" key="5">
    <source>
        <dbReference type="Proteomes" id="UP001233999"/>
    </source>
</evidence>
<dbReference type="PANTHER" id="PTHR24373:SF370">
    <property type="entry name" value="FISH-LIPS, ISOFORM E"/>
    <property type="match status" value="1"/>
</dbReference>
<dbReference type="EMBL" id="JASPKZ010008890">
    <property type="protein sequence ID" value="KAJ9578300.1"/>
    <property type="molecule type" value="Genomic_DNA"/>
</dbReference>
<proteinExistence type="predicted"/>
<dbReference type="GO" id="GO:0031012">
    <property type="term" value="C:extracellular matrix"/>
    <property type="evidence" value="ECO:0007669"/>
    <property type="project" value="TreeGrafter"/>
</dbReference>
<gene>
    <name evidence="4" type="ORF">L9F63_005466</name>
</gene>
<dbReference type="InterPro" id="IPR050328">
    <property type="entry name" value="Dev_Immune_Receptor"/>
</dbReference>
<keyword evidence="5" id="KW-1185">Reference proteome</keyword>
<keyword evidence="3" id="KW-0677">Repeat</keyword>
<dbReference type="InterPro" id="IPR003591">
    <property type="entry name" value="Leu-rich_rpt_typical-subtyp"/>
</dbReference>
<sequence>MEDALTVCDKSLCEVGNYFKDNCIEFYGPNCENPSTRLCTVTGKIFLFAHCSGNSFCKIPYDNISNLKYVDLSENYITVIEENDFERYSSVSILFLSNNNISKIQEYSFRKLSNLTHLSLNINQIKDIPTNAFKYNKLLTALELGTNPLIIPDKKSFLASESLTYLNISFCNLKTLCEETFMSLPNLSILNLNGNPLTTINENVFRPIHKLQTIYMNFIGYECLKAPYNETINYFSVNNITYEGPPVCTPDPIPVTTMQSTNSSRRLICDISILILLLFAHCNI</sequence>
<dbReference type="SUPFAM" id="SSF52058">
    <property type="entry name" value="L domain-like"/>
    <property type="match status" value="1"/>
</dbReference>
<dbReference type="PROSITE" id="PS51450">
    <property type="entry name" value="LRR"/>
    <property type="match status" value="4"/>
</dbReference>
<keyword evidence="2" id="KW-0732">Signal</keyword>
<evidence type="ECO:0000256" key="3">
    <source>
        <dbReference type="ARBA" id="ARBA00022737"/>
    </source>
</evidence>
<organism evidence="4 5">
    <name type="scientific">Diploptera punctata</name>
    <name type="common">Pacific beetle cockroach</name>
    <dbReference type="NCBI Taxonomy" id="6984"/>
    <lineage>
        <taxon>Eukaryota</taxon>
        <taxon>Metazoa</taxon>
        <taxon>Ecdysozoa</taxon>
        <taxon>Arthropoda</taxon>
        <taxon>Hexapoda</taxon>
        <taxon>Insecta</taxon>
        <taxon>Pterygota</taxon>
        <taxon>Neoptera</taxon>
        <taxon>Polyneoptera</taxon>
        <taxon>Dictyoptera</taxon>
        <taxon>Blattodea</taxon>
        <taxon>Blaberoidea</taxon>
        <taxon>Blaberidae</taxon>
        <taxon>Diplopterinae</taxon>
        <taxon>Diploptera</taxon>
    </lineage>
</organism>